<reference evidence="3" key="1">
    <citation type="journal article" date="2014" name="Int. J. Syst. Evol. Microbiol.">
        <title>Complete genome of a new Firmicutes species belonging to the dominant human colonic microbiota ('Ruminococcus bicirculans') reveals two chromosomes and a selective capacity to utilize plant glucans.</title>
        <authorList>
            <consortium name="NISC Comparative Sequencing Program"/>
            <person name="Wegmann U."/>
            <person name="Louis P."/>
            <person name="Goesmann A."/>
            <person name="Henrissat B."/>
            <person name="Duncan S.H."/>
            <person name="Flint H.J."/>
        </authorList>
    </citation>
    <scope>NUCLEOTIDE SEQUENCE</scope>
    <source>
        <strain evidence="3">NBRC 111756</strain>
    </source>
</reference>
<organism evidence="3 4">
    <name type="scientific">Marinobacterium aestuariivivens</name>
    <dbReference type="NCBI Taxonomy" id="1698799"/>
    <lineage>
        <taxon>Bacteria</taxon>
        <taxon>Pseudomonadati</taxon>
        <taxon>Pseudomonadota</taxon>
        <taxon>Gammaproteobacteria</taxon>
        <taxon>Oceanospirillales</taxon>
        <taxon>Oceanospirillaceae</taxon>
        <taxon>Marinobacterium</taxon>
    </lineage>
</organism>
<reference evidence="4" key="2">
    <citation type="journal article" date="2019" name="Int. J. Syst. Evol. Microbiol.">
        <title>The Global Catalogue of Microorganisms (GCM) 10K type strain sequencing project: providing services to taxonomists for standard genome sequencing and annotation.</title>
        <authorList>
            <consortium name="The Broad Institute Genomics Platform"/>
            <consortium name="The Broad Institute Genome Sequencing Center for Infectious Disease"/>
            <person name="Wu L."/>
            <person name="Ma J."/>
        </authorList>
    </citation>
    <scope>NUCLEOTIDE SEQUENCE [LARGE SCALE GENOMIC DNA]</scope>
    <source>
        <strain evidence="4">NBRC 111756</strain>
    </source>
</reference>
<evidence type="ECO:0000313" key="2">
    <source>
        <dbReference type="EMBL" id="MFC6674045.1"/>
    </source>
</evidence>
<evidence type="ECO:0000313" key="3">
    <source>
        <dbReference type="EMBL" id="MFC6674377.1"/>
    </source>
</evidence>
<evidence type="ECO:0008006" key="5">
    <source>
        <dbReference type="Google" id="ProtNLM"/>
    </source>
</evidence>
<evidence type="ECO:0000256" key="1">
    <source>
        <dbReference type="SAM" id="Phobius"/>
    </source>
</evidence>
<proteinExistence type="predicted"/>
<sequence>MAVIAASASALFFQKIGLSILLGFVAWFLTWGLVKEEIESQGLMRFRASRRRKAASKAFEEIDKRGSGDL</sequence>
<accession>A0ABW2AA33</accession>
<keyword evidence="1" id="KW-0472">Membrane</keyword>
<reference evidence="3" key="3">
    <citation type="submission" date="2024-09" db="EMBL/GenBank/DDBJ databases">
        <authorList>
            <person name="Sun Q."/>
            <person name="Mori K."/>
        </authorList>
    </citation>
    <scope>NUCLEOTIDE SEQUENCE</scope>
    <source>
        <strain evidence="3">NBRC 111756</strain>
    </source>
</reference>
<keyword evidence="1" id="KW-0812">Transmembrane</keyword>
<protein>
    <recommendedName>
        <fullName evidence="5">EF-hand domain-containing protein</fullName>
    </recommendedName>
</protein>
<gene>
    <name evidence="2" type="ORF">ACFQDL_31080</name>
    <name evidence="3" type="ORF">ACFQDL_32820</name>
</gene>
<keyword evidence="1" id="KW-1133">Transmembrane helix</keyword>
<name>A0ABW2AA33_9GAMM</name>
<dbReference type="Proteomes" id="UP001596422">
    <property type="component" value="Unassembled WGS sequence"/>
</dbReference>
<dbReference type="EMBL" id="JBHSWE010000002">
    <property type="protein sequence ID" value="MFC6674377.1"/>
    <property type="molecule type" value="Genomic_DNA"/>
</dbReference>
<evidence type="ECO:0000313" key="4">
    <source>
        <dbReference type="Proteomes" id="UP001596422"/>
    </source>
</evidence>
<dbReference type="EMBL" id="JBHSWE010000002">
    <property type="protein sequence ID" value="MFC6674045.1"/>
    <property type="molecule type" value="Genomic_DNA"/>
</dbReference>
<feature type="transmembrane region" description="Helical" evidence="1">
    <location>
        <begin position="12"/>
        <end position="34"/>
    </location>
</feature>
<comment type="caution">
    <text evidence="3">The sequence shown here is derived from an EMBL/GenBank/DDBJ whole genome shotgun (WGS) entry which is preliminary data.</text>
</comment>
<keyword evidence="4" id="KW-1185">Reference proteome</keyword>